<protein>
    <recommendedName>
        <fullName evidence="1">Serine-threonine/tyrosine-protein kinase catalytic domain-containing protein</fullName>
    </recommendedName>
</protein>
<evidence type="ECO:0000313" key="3">
    <source>
        <dbReference type="Proteomes" id="UP000541444"/>
    </source>
</evidence>
<keyword evidence="3" id="KW-1185">Reference proteome</keyword>
<evidence type="ECO:0000313" key="2">
    <source>
        <dbReference type="EMBL" id="KAF6149556.1"/>
    </source>
</evidence>
<dbReference type="InterPro" id="IPR001245">
    <property type="entry name" value="Ser-Thr/Tyr_kinase_cat_dom"/>
</dbReference>
<dbReference type="GO" id="GO:0004672">
    <property type="term" value="F:protein kinase activity"/>
    <property type="evidence" value="ECO:0007669"/>
    <property type="project" value="InterPro"/>
</dbReference>
<gene>
    <name evidence="2" type="ORF">GIB67_003704</name>
</gene>
<dbReference type="SUPFAM" id="SSF56112">
    <property type="entry name" value="Protein kinase-like (PK-like)"/>
    <property type="match status" value="1"/>
</dbReference>
<feature type="domain" description="Serine-threonine/tyrosine-protein kinase catalytic" evidence="1">
    <location>
        <begin position="52"/>
        <end position="150"/>
    </location>
</feature>
<dbReference type="OrthoDB" id="1711336at2759"/>
<dbReference type="Proteomes" id="UP000541444">
    <property type="component" value="Unassembled WGS sequence"/>
</dbReference>
<accession>A0A7J7M3Y2</accession>
<reference evidence="2 3" key="1">
    <citation type="journal article" date="2020" name="IScience">
        <title>Genome Sequencing of the Endangered Kingdonia uniflora (Circaeasteraceae, Ranunculales) Reveals Potential Mechanisms of Evolutionary Specialization.</title>
        <authorList>
            <person name="Sun Y."/>
            <person name="Deng T."/>
            <person name="Zhang A."/>
            <person name="Moore M.J."/>
            <person name="Landis J.B."/>
            <person name="Lin N."/>
            <person name="Zhang H."/>
            <person name="Zhang X."/>
            <person name="Huang J."/>
            <person name="Zhang X."/>
            <person name="Sun H."/>
            <person name="Wang H."/>
        </authorList>
    </citation>
    <scope>NUCLEOTIDE SEQUENCE [LARGE SCALE GENOMIC DNA]</scope>
    <source>
        <strain evidence="2">TB1705</strain>
        <tissue evidence="2">Leaf</tissue>
    </source>
</reference>
<dbReference type="Pfam" id="PF07714">
    <property type="entry name" value="PK_Tyr_Ser-Thr"/>
    <property type="match status" value="1"/>
</dbReference>
<name>A0A7J7M3Y2_9MAGN</name>
<dbReference type="Gene3D" id="1.10.510.10">
    <property type="entry name" value="Transferase(Phosphotransferase) domain 1"/>
    <property type="match status" value="1"/>
</dbReference>
<proteinExistence type="predicted"/>
<dbReference type="PANTHER" id="PTHR45621">
    <property type="entry name" value="OS01G0588500 PROTEIN-RELATED"/>
    <property type="match status" value="1"/>
</dbReference>
<sequence>MGHNTDLGTTNLCSFFDDDMYRITDDFSEKNLLGIGDGWELHREKMACDSNGGNVMKVTVKTWFSPDDVAVSYYEDDLRFLTCPSICSHPNIAKLYGHCCEKELLSLVYKLDPLNTLDYQLHEEEEDFALIMRVKVALGIADVVTFLHNQASPLDPARIVLDRELKLFKVENIEDATVKAIAIEGKYLKSDKKDDKSKSGYKSTWKFDQKAESKGEGSSFKGTICSHCKANGHNFDRCWKLHPELRLKEEKGNK</sequence>
<organism evidence="2 3">
    <name type="scientific">Kingdonia uniflora</name>
    <dbReference type="NCBI Taxonomy" id="39325"/>
    <lineage>
        <taxon>Eukaryota</taxon>
        <taxon>Viridiplantae</taxon>
        <taxon>Streptophyta</taxon>
        <taxon>Embryophyta</taxon>
        <taxon>Tracheophyta</taxon>
        <taxon>Spermatophyta</taxon>
        <taxon>Magnoliopsida</taxon>
        <taxon>Ranunculales</taxon>
        <taxon>Circaeasteraceae</taxon>
        <taxon>Kingdonia</taxon>
    </lineage>
</organism>
<dbReference type="InterPro" id="IPR011009">
    <property type="entry name" value="Kinase-like_dom_sf"/>
</dbReference>
<dbReference type="EMBL" id="JACGCM010001793">
    <property type="protein sequence ID" value="KAF6149556.1"/>
    <property type="molecule type" value="Genomic_DNA"/>
</dbReference>
<evidence type="ECO:0000259" key="1">
    <source>
        <dbReference type="Pfam" id="PF07714"/>
    </source>
</evidence>
<dbReference type="AlphaFoldDB" id="A0A7J7M3Y2"/>
<dbReference type="InterPro" id="IPR050823">
    <property type="entry name" value="Plant_Ser_Thr_Prot_Kinase"/>
</dbReference>
<comment type="caution">
    <text evidence="2">The sequence shown here is derived from an EMBL/GenBank/DDBJ whole genome shotgun (WGS) entry which is preliminary data.</text>
</comment>